<organism evidence="3 4">
    <name type="scientific">Streptomyces caeni</name>
    <dbReference type="NCBI Taxonomy" id="2307231"/>
    <lineage>
        <taxon>Bacteria</taxon>
        <taxon>Bacillati</taxon>
        <taxon>Actinomycetota</taxon>
        <taxon>Actinomycetes</taxon>
        <taxon>Kitasatosporales</taxon>
        <taxon>Streptomycetaceae</taxon>
        <taxon>Streptomyces</taxon>
    </lineage>
</organism>
<dbReference type="Gene3D" id="3.20.20.100">
    <property type="entry name" value="NADP-dependent oxidoreductase domain"/>
    <property type="match status" value="1"/>
</dbReference>
<dbReference type="InterPro" id="IPR050791">
    <property type="entry name" value="Aldo-Keto_reductase"/>
</dbReference>
<dbReference type="PANTHER" id="PTHR43625:SF40">
    <property type="entry name" value="ALDO-KETO REDUCTASE YAKC [NADP(+)]"/>
    <property type="match status" value="1"/>
</dbReference>
<reference evidence="4" key="1">
    <citation type="journal article" date="2019" name="Int. J. Syst. Evol. Microbiol.">
        <title>The Global Catalogue of Microorganisms (GCM) 10K type strain sequencing project: providing services to taxonomists for standard genome sequencing and annotation.</title>
        <authorList>
            <consortium name="The Broad Institute Genomics Platform"/>
            <consortium name="The Broad Institute Genome Sequencing Center for Infectious Disease"/>
            <person name="Wu L."/>
            <person name="Ma J."/>
        </authorList>
    </citation>
    <scope>NUCLEOTIDE SEQUENCE [LARGE SCALE GENOMIC DNA]</scope>
    <source>
        <strain evidence="4">CGMCC 1.12470</strain>
    </source>
</reference>
<dbReference type="NCBIfam" id="NF007695">
    <property type="entry name" value="PRK10376.1"/>
    <property type="match status" value="1"/>
</dbReference>
<dbReference type="InterPro" id="IPR036812">
    <property type="entry name" value="NAD(P)_OxRdtase_dom_sf"/>
</dbReference>
<evidence type="ECO:0000259" key="2">
    <source>
        <dbReference type="Pfam" id="PF00248"/>
    </source>
</evidence>
<proteinExistence type="predicted"/>
<gene>
    <name evidence="3" type="ORF">ACFSL4_12635</name>
</gene>
<dbReference type="SUPFAM" id="SSF51430">
    <property type="entry name" value="NAD(P)-linked oxidoreductase"/>
    <property type="match status" value="1"/>
</dbReference>
<dbReference type="EMBL" id="JBHUDX010000030">
    <property type="protein sequence ID" value="MFD1659030.1"/>
    <property type="molecule type" value="Genomic_DNA"/>
</dbReference>
<evidence type="ECO:0000256" key="1">
    <source>
        <dbReference type="ARBA" id="ARBA00023002"/>
    </source>
</evidence>
<name>A0ABW4INX5_9ACTN</name>
<dbReference type="PRINTS" id="PR00069">
    <property type="entry name" value="ALDKETRDTASE"/>
</dbReference>
<dbReference type="Proteomes" id="UP001597261">
    <property type="component" value="Unassembled WGS sequence"/>
</dbReference>
<protein>
    <submittedName>
        <fullName evidence="3">Aldo/keto reductase</fullName>
    </submittedName>
</protein>
<evidence type="ECO:0000313" key="4">
    <source>
        <dbReference type="Proteomes" id="UP001597261"/>
    </source>
</evidence>
<sequence>MSTPPTAAASGVFALGGDLTVNRLGFGSMQLTGKGVWRDPKDPDEAVRVLRRAVELGVNLIDTADSYGPFVAEQLIRKALHPYQEDLVIATKAGLTRQGPDIWTPLGRPAYLRQQAELSLRHLGVERIDLFQLHRIDPAVPLADQVGELKKLQDEGKIRHIGLSEVTVAELKAAQETAPIVSVQNLYNLADRSAEDLLDHATEHGIGFIPWYPLATGALARPGGPLADIAEKTGATASQLALAWLLKRSPAMLPIPGTSSVAHLEDNIAAAAVELTDADFAALAAAAGTTSAGTTN</sequence>
<comment type="caution">
    <text evidence="3">The sequence shown here is derived from an EMBL/GenBank/DDBJ whole genome shotgun (WGS) entry which is preliminary data.</text>
</comment>
<evidence type="ECO:0000313" key="3">
    <source>
        <dbReference type="EMBL" id="MFD1659030.1"/>
    </source>
</evidence>
<dbReference type="PANTHER" id="PTHR43625">
    <property type="entry name" value="AFLATOXIN B1 ALDEHYDE REDUCTASE"/>
    <property type="match status" value="1"/>
</dbReference>
<dbReference type="CDD" id="cd19088">
    <property type="entry name" value="AKR_AKR13B1"/>
    <property type="match status" value="1"/>
</dbReference>
<dbReference type="InterPro" id="IPR023210">
    <property type="entry name" value="NADP_OxRdtase_dom"/>
</dbReference>
<accession>A0ABW4INX5</accession>
<dbReference type="Pfam" id="PF00248">
    <property type="entry name" value="Aldo_ket_red"/>
    <property type="match status" value="1"/>
</dbReference>
<dbReference type="RefSeq" id="WP_381081694.1">
    <property type="nucleotide sequence ID" value="NZ_JBHUDX010000030.1"/>
</dbReference>
<keyword evidence="1" id="KW-0560">Oxidoreductase</keyword>
<keyword evidence="4" id="KW-1185">Reference proteome</keyword>
<dbReference type="InterPro" id="IPR020471">
    <property type="entry name" value="AKR"/>
</dbReference>
<feature type="domain" description="NADP-dependent oxidoreductase" evidence="2">
    <location>
        <begin position="23"/>
        <end position="285"/>
    </location>
</feature>